<dbReference type="CDD" id="cd11524">
    <property type="entry name" value="SYLF"/>
    <property type="match status" value="1"/>
</dbReference>
<feature type="region of interest" description="Disordered" evidence="2">
    <location>
        <begin position="518"/>
        <end position="568"/>
    </location>
</feature>
<feature type="compositionally biased region" description="Polar residues" evidence="2">
    <location>
        <begin position="623"/>
        <end position="637"/>
    </location>
</feature>
<feature type="compositionally biased region" description="Low complexity" evidence="2">
    <location>
        <begin position="1173"/>
        <end position="1204"/>
    </location>
</feature>
<dbReference type="GO" id="GO:0035091">
    <property type="term" value="F:phosphatidylinositol binding"/>
    <property type="evidence" value="ECO:0007669"/>
    <property type="project" value="TreeGrafter"/>
</dbReference>
<feature type="compositionally biased region" description="Low complexity" evidence="2">
    <location>
        <begin position="18"/>
        <end position="31"/>
    </location>
</feature>
<feature type="compositionally biased region" description="Basic and acidic residues" evidence="2">
    <location>
        <begin position="1074"/>
        <end position="1085"/>
    </location>
</feature>
<gene>
    <name evidence="4" type="primary">SH3YL1</name>
    <name evidence="4" type="ORF">Cob_v000911</name>
</gene>
<feature type="compositionally biased region" description="Basic and acidic residues" evidence="2">
    <location>
        <begin position="1125"/>
        <end position="1138"/>
    </location>
</feature>
<evidence type="ECO:0000256" key="2">
    <source>
        <dbReference type="SAM" id="MobiDB-lite"/>
    </source>
</evidence>
<accession>A0A484GA16</accession>
<dbReference type="InterPro" id="IPR004000">
    <property type="entry name" value="Actin"/>
</dbReference>
<dbReference type="SUPFAM" id="SSF53067">
    <property type="entry name" value="Actin-like ATPase domain"/>
    <property type="match status" value="2"/>
</dbReference>
<feature type="compositionally biased region" description="Low complexity" evidence="2">
    <location>
        <begin position="426"/>
        <end position="439"/>
    </location>
</feature>
<protein>
    <submittedName>
        <fullName evidence="4">SH3 domain-containing YSC84-like protein 1</fullName>
    </submittedName>
</protein>
<feature type="region of interest" description="Disordered" evidence="2">
    <location>
        <begin position="1"/>
        <end position="33"/>
    </location>
</feature>
<feature type="compositionally biased region" description="Acidic residues" evidence="2">
    <location>
        <begin position="541"/>
        <end position="562"/>
    </location>
</feature>
<comment type="similarity">
    <text evidence="1">Belongs to the actin family.</text>
</comment>
<feature type="region of interest" description="Disordered" evidence="2">
    <location>
        <begin position="717"/>
        <end position="753"/>
    </location>
</feature>
<dbReference type="STRING" id="1213857.A0A484GA16"/>
<comment type="caution">
    <text evidence="4">The sequence shown here is derived from an EMBL/GenBank/DDBJ whole genome shotgun (WGS) entry which is preliminary data.</text>
</comment>
<dbReference type="PANTHER" id="PTHR15629">
    <property type="entry name" value="SH3YL1 PROTEIN"/>
    <property type="match status" value="1"/>
</dbReference>
<dbReference type="Pfam" id="PF00022">
    <property type="entry name" value="Actin"/>
    <property type="match status" value="1"/>
</dbReference>
<name>A0A484GA16_COLOR</name>
<evidence type="ECO:0000313" key="5">
    <source>
        <dbReference type="Proteomes" id="UP000014480"/>
    </source>
</evidence>
<dbReference type="InterPro" id="IPR007461">
    <property type="entry name" value="Ysc84_actin-binding"/>
</dbReference>
<feature type="region of interest" description="Disordered" evidence="2">
    <location>
        <begin position="371"/>
        <end position="462"/>
    </location>
</feature>
<feature type="compositionally biased region" description="Basic and acidic residues" evidence="2">
    <location>
        <begin position="1145"/>
        <end position="1157"/>
    </location>
</feature>
<feature type="region of interest" description="Disordered" evidence="2">
    <location>
        <begin position="1353"/>
        <end position="1385"/>
    </location>
</feature>
<evidence type="ECO:0000256" key="1">
    <source>
        <dbReference type="RuleBase" id="RU000487"/>
    </source>
</evidence>
<feature type="compositionally biased region" description="Polar residues" evidence="2">
    <location>
        <begin position="394"/>
        <end position="416"/>
    </location>
</feature>
<feature type="region of interest" description="Disordered" evidence="2">
    <location>
        <begin position="589"/>
        <end position="662"/>
    </location>
</feature>
<reference evidence="5" key="1">
    <citation type="journal article" date="2013" name="New Phytol.">
        <title>Comparative genomic and transcriptomic analyses reveal the hemibiotrophic stage shift of Colletotrichum fungi.</title>
        <authorList>
            <person name="Gan P."/>
            <person name="Ikeda K."/>
            <person name="Irieda H."/>
            <person name="Narusaka M."/>
            <person name="O'Connell R.J."/>
            <person name="Narusaka Y."/>
            <person name="Takano Y."/>
            <person name="Kubo Y."/>
            <person name="Shirasu K."/>
        </authorList>
    </citation>
    <scope>NUCLEOTIDE SEQUENCE [LARGE SCALE GENOMIC DNA]</scope>
    <source>
        <strain evidence="5">104-T / ATCC 96160 / CBS 514.97 / LARS 414 / MAFF 240422</strain>
    </source>
</reference>
<dbReference type="InterPro" id="IPR043129">
    <property type="entry name" value="ATPase_NBD"/>
</dbReference>
<sequence length="1456" mass="157588">MQRVSSFLPSWEARRRSNTNTSTTTSNGRSSIVTAASGRYPLEKVFRWSSKPPAPLNTTAISTAASRIGREAFWPATLDAECDRAARILKSFCSDGFLAPMNDVPHRSSTSTEPQTPIRIFKKIPSRIIQNAAGIAIFTCMRSGLWMTGSGGSGILIARKADGTWSPPSGIVLHTPSLSFIMGVDIYDCVLVINNIAALEALITRPTITLGEDIGLTTGPLIALESTDVDNRWRELDNTVLTYMKARGQSQDVNLAGCILKERANENARFFGANVGVMDVLAGNVSRHVEETRPLFEVIKEAEGRIDADQGILKKLSAMPAPGDAMIETPRSVPASPMTTIAFGIPNVDDPDPYGVLALEMAGLEIREAGTHQRPTSHQFDFNPAPSSPALSKFSRQSIETTASRSNRGSLTSTKTSRTKMSEAFTHTNTVSTPNTSPTESQSQSEDGASVHSLPALKEPEEVDYTKIDFSPLRQISGSHSIEGTVMTDSDEHLRTDGSTVDDAATKASSVYTKDDASIITKSDEKEREKEDDRTDKIEAHDEDADDEDDDEDEDEEEEEPVIYEVAEVQPARRAVMAAPIHAKGALVTIPKRIPPPLPARSPARTSLASKSEIGDVSYLHSPMQSSFTPSPRQSLDSASSASARSEPIKIPSIKETPVEDVSAEMEKDATPEFIAQSQPEELYAVSTPTVQSEQATPLAPGAFPDETIDFMTPMGSPLKQASPTKKAIQTPKKSGHKNATPKTPNCQRADNMSTQTGKFREDQCLIICPGSQTTLAQLGCSELTPPVHRLPTRMFKDDETHEWRPFHTFKRKKAGVNGVLAVDGPRTDDEYEWVEDTDSDEGAVYPLQGGRIINMEAFLAFLDHVHSMLTTTYHNTPIMLMASPQWCRPDTETIARYIFEKTRTPALCMIHSGIATQYGIKWPNMTVVDIGYEKVDVTCIHEGRVVKHGELGSPTPERFISGGEVFTRKLLEKLKDKDFTYDMAEQLKKSHICEVLPYTPSSPDLMELPTASSAGAAPAPSAPVAVAEVAAVSEPVAPRVVGADDEVEEPKGDDGVLDVASIVTTGNARDFLAKKEKEKAEKGKGNRKAKGAQEVEAAKPVRLPNSKRTHNTFHFEEVIQEEVQPAKREEPKAEQKQENGTTAESKDVEMTDDSKPADATAAPVTEGETKPADASALAASADVSTTAPAAERTGPTTQPAAAAATDALATNGAPQTPEKVAKRVRRDIEVGLERFTFADRGEIDRIVTTIYRTIQGIDEMYIRPLCWENIAFVGNGSRLRGLKDNVMQTLQARHLVSPSTATMFTSELPSNIATPTGTGAQTPTGSFTGVPHQLPANTTGSGVNPLLQAATTASTQHPGTPGPGGDAGTPGAPHHFHSQTPTSIKCSPLPTYLSEWNKHGFEEAMFLGCQVAARIVFCQHNLDASGQESQRLASLSRVDYNELGPKGIRTHSMLK</sequence>
<feature type="compositionally biased region" description="Basic and acidic residues" evidence="2">
    <location>
        <begin position="518"/>
        <end position="540"/>
    </location>
</feature>
<dbReference type="SMART" id="SM00268">
    <property type="entry name" value="ACTIN"/>
    <property type="match status" value="1"/>
</dbReference>
<dbReference type="InterPro" id="IPR051702">
    <property type="entry name" value="SH3_domain_YSC84-like"/>
</dbReference>
<dbReference type="Gene3D" id="3.30.420.40">
    <property type="match status" value="3"/>
</dbReference>
<proteinExistence type="inferred from homology"/>
<dbReference type="Gene3D" id="3.90.640.60">
    <property type="match status" value="1"/>
</dbReference>
<organism evidence="4 5">
    <name type="scientific">Colletotrichum orbiculare (strain 104-T / ATCC 96160 / CBS 514.97 / LARS 414 / MAFF 240422)</name>
    <name type="common">Cucumber anthracnose fungus</name>
    <name type="synonym">Colletotrichum lagenarium</name>
    <dbReference type="NCBI Taxonomy" id="1213857"/>
    <lineage>
        <taxon>Eukaryota</taxon>
        <taxon>Fungi</taxon>
        <taxon>Dikarya</taxon>
        <taxon>Ascomycota</taxon>
        <taxon>Pezizomycotina</taxon>
        <taxon>Sordariomycetes</taxon>
        <taxon>Hypocreomycetidae</taxon>
        <taxon>Glomerellales</taxon>
        <taxon>Glomerellaceae</taxon>
        <taxon>Colletotrichum</taxon>
        <taxon>Colletotrichum orbiculare species complex</taxon>
    </lineage>
</organism>
<feature type="compositionally biased region" description="Polar residues" evidence="2">
    <location>
        <begin position="741"/>
        <end position="753"/>
    </location>
</feature>
<evidence type="ECO:0000259" key="3">
    <source>
        <dbReference type="Pfam" id="PF04366"/>
    </source>
</evidence>
<evidence type="ECO:0000313" key="4">
    <source>
        <dbReference type="EMBL" id="TDZ26794.1"/>
    </source>
</evidence>
<dbReference type="Pfam" id="PF04366">
    <property type="entry name" value="Ysc84"/>
    <property type="match status" value="1"/>
</dbReference>
<feature type="region of interest" description="Disordered" evidence="2">
    <location>
        <begin position="481"/>
        <end position="502"/>
    </location>
</feature>
<reference evidence="5" key="2">
    <citation type="journal article" date="2019" name="Mol. Plant Microbe Interact.">
        <title>Genome sequence resources for four phytopathogenic fungi from the Colletotrichum orbiculare species complex.</title>
        <authorList>
            <person name="Gan P."/>
            <person name="Tsushima A."/>
            <person name="Narusaka M."/>
            <person name="Narusaka Y."/>
            <person name="Takano Y."/>
            <person name="Kubo Y."/>
            <person name="Shirasu K."/>
        </authorList>
    </citation>
    <scope>GENOME REANNOTATION</scope>
    <source>
        <strain evidence="5">104-T / ATCC 96160 / CBS 514.97 / LARS 414 / MAFF 240422</strain>
    </source>
</reference>
<dbReference type="PANTHER" id="PTHR15629:SF8">
    <property type="entry name" value="DUF500 DOMAIN PROTEIN (AFU_ORTHOLOGUE AFUA_5G07310)"/>
    <property type="match status" value="1"/>
</dbReference>
<dbReference type="EMBL" id="AMCV02000001">
    <property type="protein sequence ID" value="TDZ26794.1"/>
    <property type="molecule type" value="Genomic_DNA"/>
</dbReference>
<feature type="domain" description="Ysc84 actin-binding" evidence="3">
    <location>
        <begin position="174"/>
        <end position="302"/>
    </location>
</feature>
<dbReference type="Proteomes" id="UP000014480">
    <property type="component" value="Unassembled WGS sequence"/>
</dbReference>
<keyword evidence="5" id="KW-1185">Reference proteome</keyword>
<dbReference type="OrthoDB" id="74201at2759"/>
<feature type="region of interest" description="Disordered" evidence="2">
    <location>
        <begin position="1074"/>
        <end position="1204"/>
    </location>
</feature>